<evidence type="ECO:0000256" key="5">
    <source>
        <dbReference type="ARBA" id="ARBA00023175"/>
    </source>
</evidence>
<evidence type="ECO:0000256" key="3">
    <source>
        <dbReference type="ARBA" id="ARBA00022741"/>
    </source>
</evidence>
<reference evidence="11" key="1">
    <citation type="submission" date="2017-02" db="UniProtKB">
        <authorList>
            <consortium name="WormBaseParasite"/>
        </authorList>
    </citation>
    <scope>IDENTIFICATION</scope>
</reference>
<gene>
    <name evidence="9" type="ORF">ASIM_LOCUS16103</name>
</gene>
<proteinExistence type="inferred from homology"/>
<protein>
    <submittedName>
        <fullName evidence="11">Kinesin-like protein</fullName>
    </submittedName>
</protein>
<dbReference type="GO" id="GO:0005524">
    <property type="term" value="F:ATP binding"/>
    <property type="evidence" value="ECO:0007669"/>
    <property type="project" value="UniProtKB-UniRule"/>
</dbReference>
<dbReference type="InterPro" id="IPR001752">
    <property type="entry name" value="Kinesin_motor_dom"/>
</dbReference>
<dbReference type="GO" id="GO:0008017">
    <property type="term" value="F:microtubule binding"/>
    <property type="evidence" value="ECO:0007669"/>
    <property type="project" value="InterPro"/>
</dbReference>
<dbReference type="AlphaFoldDB" id="A0A0M3K6V5"/>
<reference evidence="9 10" key="2">
    <citation type="submission" date="2018-11" db="EMBL/GenBank/DDBJ databases">
        <authorList>
            <consortium name="Pathogen Informatics"/>
        </authorList>
    </citation>
    <scope>NUCLEOTIDE SEQUENCE [LARGE SCALE GENOMIC DNA]</scope>
</reference>
<accession>A0A0M3K6V5</accession>
<evidence type="ECO:0000313" key="11">
    <source>
        <dbReference type="WBParaSite" id="ASIM_0001669601-mRNA-1"/>
    </source>
</evidence>
<dbReference type="Gene3D" id="3.40.850.10">
    <property type="entry name" value="Kinesin motor domain"/>
    <property type="match status" value="1"/>
</dbReference>
<dbReference type="GO" id="GO:0007018">
    <property type="term" value="P:microtubule-based movement"/>
    <property type="evidence" value="ECO:0007669"/>
    <property type="project" value="InterPro"/>
</dbReference>
<keyword evidence="2" id="KW-0963">Cytoplasm</keyword>
<keyword evidence="6" id="KW-0206">Cytoskeleton</keyword>
<keyword evidence="4 7" id="KW-0067">ATP-binding</keyword>
<dbReference type="GO" id="GO:0005876">
    <property type="term" value="C:spindle microtubule"/>
    <property type="evidence" value="ECO:0007669"/>
    <property type="project" value="TreeGrafter"/>
</dbReference>
<evidence type="ECO:0000256" key="4">
    <source>
        <dbReference type="ARBA" id="ARBA00022840"/>
    </source>
</evidence>
<evidence type="ECO:0000256" key="6">
    <source>
        <dbReference type="ARBA" id="ARBA00023212"/>
    </source>
</evidence>
<keyword evidence="5 7" id="KW-0505">Motor protein</keyword>
<dbReference type="InterPro" id="IPR027417">
    <property type="entry name" value="P-loop_NTPase"/>
</dbReference>
<dbReference type="OrthoDB" id="3176171at2759"/>
<feature type="domain" description="Kinesin motor" evidence="8">
    <location>
        <begin position="15"/>
        <end position="211"/>
    </location>
</feature>
<keyword evidence="10" id="KW-1185">Reference proteome</keyword>
<evidence type="ECO:0000259" key="8">
    <source>
        <dbReference type="PROSITE" id="PS50067"/>
    </source>
</evidence>
<dbReference type="PANTHER" id="PTHR47970:SF12">
    <property type="entry name" value="KINESIN FAMILY MEMBER 11"/>
    <property type="match status" value="1"/>
</dbReference>
<dbReference type="PROSITE" id="PS50067">
    <property type="entry name" value="KINESIN_MOTOR_2"/>
    <property type="match status" value="1"/>
</dbReference>
<dbReference type="GO" id="GO:0005634">
    <property type="term" value="C:nucleus"/>
    <property type="evidence" value="ECO:0007669"/>
    <property type="project" value="TreeGrafter"/>
</dbReference>
<dbReference type="WBParaSite" id="ASIM_0001669601-mRNA-1">
    <property type="protein sequence ID" value="ASIM_0001669601-mRNA-1"/>
    <property type="gene ID" value="ASIM_0001669601"/>
</dbReference>
<dbReference type="SMART" id="SM00129">
    <property type="entry name" value="KISc"/>
    <property type="match status" value="1"/>
</dbReference>
<dbReference type="GO" id="GO:0008574">
    <property type="term" value="F:plus-end-directed microtubule motor activity"/>
    <property type="evidence" value="ECO:0007669"/>
    <property type="project" value="TreeGrafter"/>
</dbReference>
<dbReference type="SUPFAM" id="SSF52540">
    <property type="entry name" value="P-loop containing nucleoside triphosphate hydrolases"/>
    <property type="match status" value="1"/>
</dbReference>
<dbReference type="InterPro" id="IPR047149">
    <property type="entry name" value="KIF11-like"/>
</dbReference>
<evidence type="ECO:0000313" key="9">
    <source>
        <dbReference type="EMBL" id="VDK56867.1"/>
    </source>
</evidence>
<dbReference type="PANTHER" id="PTHR47970">
    <property type="entry name" value="KINESIN-LIKE PROTEIN KIF11"/>
    <property type="match status" value="1"/>
</dbReference>
<evidence type="ECO:0000256" key="2">
    <source>
        <dbReference type="ARBA" id="ARBA00022490"/>
    </source>
</evidence>
<comment type="similarity">
    <text evidence="7">Belongs to the TRAFAC class myosin-kinesin ATPase superfamily. Kinesin family.</text>
</comment>
<evidence type="ECO:0000256" key="1">
    <source>
        <dbReference type="ARBA" id="ARBA00004245"/>
    </source>
</evidence>
<dbReference type="GO" id="GO:0072686">
    <property type="term" value="C:mitotic spindle"/>
    <property type="evidence" value="ECO:0007669"/>
    <property type="project" value="TreeGrafter"/>
</dbReference>
<evidence type="ECO:0000256" key="7">
    <source>
        <dbReference type="PROSITE-ProRule" id="PRU00283"/>
    </source>
</evidence>
<dbReference type="Pfam" id="PF00225">
    <property type="entry name" value="Kinesin"/>
    <property type="match status" value="1"/>
</dbReference>
<sequence>MGINDKSSTASKKKNVQVVVRVRPLNEKEKGERSHLAIRTNGLAQTVSVKDRNAWKEFGPFDRVYSADSSQSTIYMDVVDPLVKEVIQGYNCTIFAYGQTGTGKTYTMEGEHDPNGQYTWQDDPQMGIIPRALMQIFNELDNQNVEEYSVRVSYVELYNEELNDLLNRSEQPQQRLRIYEDAVRKVMKSAALPNEYLGFGDHQWTGGSGGS</sequence>
<feature type="binding site" evidence="7">
    <location>
        <begin position="98"/>
        <end position="105"/>
    </location>
    <ligand>
        <name>ATP</name>
        <dbReference type="ChEBI" id="CHEBI:30616"/>
    </ligand>
</feature>
<dbReference type="Proteomes" id="UP000267096">
    <property type="component" value="Unassembled WGS sequence"/>
</dbReference>
<organism evidence="11">
    <name type="scientific">Anisakis simplex</name>
    <name type="common">Herring worm</name>
    <dbReference type="NCBI Taxonomy" id="6269"/>
    <lineage>
        <taxon>Eukaryota</taxon>
        <taxon>Metazoa</taxon>
        <taxon>Ecdysozoa</taxon>
        <taxon>Nematoda</taxon>
        <taxon>Chromadorea</taxon>
        <taxon>Rhabditida</taxon>
        <taxon>Spirurina</taxon>
        <taxon>Ascaridomorpha</taxon>
        <taxon>Ascaridoidea</taxon>
        <taxon>Anisakidae</taxon>
        <taxon>Anisakis</taxon>
        <taxon>Anisakis simplex complex</taxon>
    </lineage>
</organism>
<name>A0A0M3K6V5_ANISI</name>
<dbReference type="GO" id="GO:0051231">
    <property type="term" value="P:spindle elongation"/>
    <property type="evidence" value="ECO:0007669"/>
    <property type="project" value="TreeGrafter"/>
</dbReference>
<dbReference type="InterPro" id="IPR036961">
    <property type="entry name" value="Kinesin_motor_dom_sf"/>
</dbReference>
<keyword evidence="3 7" id="KW-0547">Nucleotide-binding</keyword>
<dbReference type="EMBL" id="UYRR01032809">
    <property type="protein sequence ID" value="VDK56867.1"/>
    <property type="molecule type" value="Genomic_DNA"/>
</dbReference>
<comment type="subcellular location">
    <subcellularLocation>
        <location evidence="1">Cytoplasm</location>
        <location evidence="1">Cytoskeleton</location>
    </subcellularLocation>
</comment>
<evidence type="ECO:0000313" key="10">
    <source>
        <dbReference type="Proteomes" id="UP000267096"/>
    </source>
</evidence>
<dbReference type="GO" id="GO:0090307">
    <property type="term" value="P:mitotic spindle assembly"/>
    <property type="evidence" value="ECO:0007669"/>
    <property type="project" value="TreeGrafter"/>
</dbReference>